<evidence type="ECO:0000259" key="1">
    <source>
        <dbReference type="Pfam" id="PF07811"/>
    </source>
</evidence>
<accession>A0A1M6RWN9</accession>
<gene>
    <name evidence="2" type="ORF">SAMN05421803_11892</name>
</gene>
<keyword evidence="3" id="KW-1185">Reference proteome</keyword>
<dbReference type="AlphaFoldDB" id="A0A1M6RWN9"/>
<dbReference type="InterPro" id="IPR012495">
    <property type="entry name" value="TadE-like_dom"/>
</dbReference>
<dbReference type="RefSeq" id="WP_073381863.1">
    <property type="nucleotide sequence ID" value="NZ_FQZK01000018.1"/>
</dbReference>
<sequence length="120" mass="12154">MRSATASDRGAVTVEFALTLPALLLVLALAVGAVTAADARLACADAARVGARSLARGESEARAGELAREAAPAGAEIGLGRDGETARVTVTARVRFGRFHLHTVRVSGTAAVLLEPGIPP</sequence>
<evidence type="ECO:0000313" key="3">
    <source>
        <dbReference type="Proteomes" id="UP000184452"/>
    </source>
</evidence>
<dbReference type="STRING" id="758803.SAMN05421803_11892"/>
<evidence type="ECO:0000313" key="2">
    <source>
        <dbReference type="EMBL" id="SHK36873.1"/>
    </source>
</evidence>
<name>A0A1M6RWN9_9ACTN</name>
<protein>
    <submittedName>
        <fullName evidence="2">TadE-like protein</fullName>
    </submittedName>
</protein>
<proteinExistence type="predicted"/>
<organism evidence="2 3">
    <name type="scientific">Nocardiopsis flavescens</name>
    <dbReference type="NCBI Taxonomy" id="758803"/>
    <lineage>
        <taxon>Bacteria</taxon>
        <taxon>Bacillati</taxon>
        <taxon>Actinomycetota</taxon>
        <taxon>Actinomycetes</taxon>
        <taxon>Streptosporangiales</taxon>
        <taxon>Nocardiopsidaceae</taxon>
        <taxon>Nocardiopsis</taxon>
    </lineage>
</organism>
<feature type="domain" description="TadE-like" evidence="1">
    <location>
        <begin position="10"/>
        <end position="52"/>
    </location>
</feature>
<dbReference type="OrthoDB" id="3432301at2"/>
<dbReference type="EMBL" id="FQZK01000018">
    <property type="protein sequence ID" value="SHK36873.1"/>
    <property type="molecule type" value="Genomic_DNA"/>
</dbReference>
<dbReference type="Proteomes" id="UP000184452">
    <property type="component" value="Unassembled WGS sequence"/>
</dbReference>
<dbReference type="Pfam" id="PF07811">
    <property type="entry name" value="TadE"/>
    <property type="match status" value="1"/>
</dbReference>
<dbReference type="NCBIfam" id="NF041390">
    <property type="entry name" value="TadE_Rv3655c"/>
    <property type="match status" value="1"/>
</dbReference>
<reference evidence="2 3" key="1">
    <citation type="submission" date="2016-11" db="EMBL/GenBank/DDBJ databases">
        <authorList>
            <person name="Jaros S."/>
            <person name="Januszkiewicz K."/>
            <person name="Wedrychowicz H."/>
        </authorList>
    </citation>
    <scope>NUCLEOTIDE SEQUENCE [LARGE SCALE GENOMIC DNA]</scope>
    <source>
        <strain evidence="2 3">CGMCC 4.5723</strain>
    </source>
</reference>
<dbReference type="InterPro" id="IPR049790">
    <property type="entry name" value="Rv3655c/TadE"/>
</dbReference>